<comment type="caution">
    <text evidence="2">The sequence shown here is derived from an EMBL/GenBank/DDBJ whole genome shotgun (WGS) entry which is preliminary data.</text>
</comment>
<dbReference type="FunFam" id="3.10.110.10:FF:000108">
    <property type="entry name" value="Ubiquitin-conjugating enzyme family protein"/>
    <property type="match status" value="1"/>
</dbReference>
<reference evidence="2" key="1">
    <citation type="journal article" date="2018" name="DNA Res.">
        <title>Multiple hybrid de novo genome assembly of finger millet, an orphan allotetraploid crop.</title>
        <authorList>
            <person name="Hatakeyama M."/>
            <person name="Aluri S."/>
            <person name="Balachadran M.T."/>
            <person name="Sivarajan S.R."/>
            <person name="Patrignani A."/>
            <person name="Gruter S."/>
            <person name="Poveda L."/>
            <person name="Shimizu-Inatsugi R."/>
            <person name="Baeten J."/>
            <person name="Francoijs K.J."/>
            <person name="Nataraja K.N."/>
            <person name="Reddy Y.A.N."/>
            <person name="Phadnis S."/>
            <person name="Ravikumar R.L."/>
            <person name="Schlapbach R."/>
            <person name="Sreeman S.M."/>
            <person name="Shimizu K.K."/>
        </authorList>
    </citation>
    <scope>NUCLEOTIDE SEQUENCE</scope>
</reference>
<evidence type="ECO:0000313" key="2">
    <source>
        <dbReference type="EMBL" id="GJN26652.1"/>
    </source>
</evidence>
<dbReference type="CDD" id="cd00195">
    <property type="entry name" value="UBCc_UEV"/>
    <property type="match status" value="1"/>
</dbReference>
<dbReference type="Gene3D" id="3.10.110.10">
    <property type="entry name" value="Ubiquitin Conjugating Enzyme"/>
    <property type="match status" value="2"/>
</dbReference>
<feature type="domain" description="UBC core" evidence="1">
    <location>
        <begin position="71"/>
        <end position="181"/>
    </location>
</feature>
<protein>
    <recommendedName>
        <fullName evidence="1">UBC core domain-containing protein</fullName>
    </recommendedName>
</protein>
<dbReference type="InterPro" id="IPR016135">
    <property type="entry name" value="UBQ-conjugating_enzyme/RWD"/>
</dbReference>
<dbReference type="InterPro" id="IPR050113">
    <property type="entry name" value="Ub_conjugating_enzyme"/>
</dbReference>
<dbReference type="EMBL" id="BQKI01000079">
    <property type="protein sequence ID" value="GJN26652.1"/>
    <property type="molecule type" value="Genomic_DNA"/>
</dbReference>
<proteinExistence type="predicted"/>
<dbReference type="SMART" id="SM00212">
    <property type="entry name" value="UBCc"/>
    <property type="match status" value="2"/>
</dbReference>
<dbReference type="InterPro" id="IPR000608">
    <property type="entry name" value="UBC"/>
</dbReference>
<dbReference type="PROSITE" id="PS50127">
    <property type="entry name" value="UBC_2"/>
    <property type="match status" value="2"/>
</dbReference>
<evidence type="ECO:0000313" key="3">
    <source>
        <dbReference type="Proteomes" id="UP001054889"/>
    </source>
</evidence>
<dbReference type="PANTHER" id="PTHR24067">
    <property type="entry name" value="UBIQUITIN-CONJUGATING ENZYME E2"/>
    <property type="match status" value="1"/>
</dbReference>
<dbReference type="Proteomes" id="UP001054889">
    <property type="component" value="Unassembled WGS sequence"/>
</dbReference>
<gene>
    <name evidence="2" type="primary">gb14601</name>
    <name evidence="2" type="ORF">PR202_gb14601</name>
</gene>
<name>A0AAV5EVT3_ELECO</name>
<dbReference type="SUPFAM" id="SSF54495">
    <property type="entry name" value="UBC-like"/>
    <property type="match status" value="2"/>
</dbReference>
<reference evidence="2" key="2">
    <citation type="submission" date="2021-12" db="EMBL/GenBank/DDBJ databases">
        <title>Resequencing data analysis of finger millet.</title>
        <authorList>
            <person name="Hatakeyama M."/>
            <person name="Aluri S."/>
            <person name="Balachadran M.T."/>
            <person name="Sivarajan S.R."/>
            <person name="Poveda L."/>
            <person name="Shimizu-Inatsugi R."/>
            <person name="Schlapbach R."/>
            <person name="Sreeman S.M."/>
            <person name="Shimizu K.K."/>
        </authorList>
    </citation>
    <scope>NUCLEOTIDE SEQUENCE</scope>
</reference>
<keyword evidence="3" id="KW-1185">Reference proteome</keyword>
<sequence length="356" mass="40041">MASRGGVARCRLAEERKAWRKNHPHVRDASIHRVRLTPTIASSGWCPFDSMATQLAIWVSDLGLCLEDSLMSSVYIPTVSEGLLYLFLGFVAMPEMLSDGSVNLMVWKCVVPGKEGTDWEGGYFPLTMYFDKDYPSTPPICMFPADFFHVNVYDTGKVCMSILGEAWKPFITVRQILLKSLDLKNSAVVNKRAWVNRMASGGIARGRLAEERKSWRKNHPHGFVAKPETLSDGTVNLMIWNCIIPGKEGTDWEGGYYPLTLHFTEEYPSNPPTCKFPAGFFHVNVYDTGAVCLSILGGGWQPSITVRQILIGIQDLLDNPNPNSSAQHRCYQLLTKNMPEYKLRVRQQAKRYPSLV</sequence>
<feature type="domain" description="UBC core" evidence="1">
    <location>
        <begin position="203"/>
        <end position="354"/>
    </location>
</feature>
<dbReference type="Pfam" id="PF00179">
    <property type="entry name" value="UQ_con"/>
    <property type="match status" value="2"/>
</dbReference>
<evidence type="ECO:0000259" key="1">
    <source>
        <dbReference type="PROSITE" id="PS50127"/>
    </source>
</evidence>
<organism evidence="2 3">
    <name type="scientific">Eleusine coracana subsp. coracana</name>
    <dbReference type="NCBI Taxonomy" id="191504"/>
    <lineage>
        <taxon>Eukaryota</taxon>
        <taxon>Viridiplantae</taxon>
        <taxon>Streptophyta</taxon>
        <taxon>Embryophyta</taxon>
        <taxon>Tracheophyta</taxon>
        <taxon>Spermatophyta</taxon>
        <taxon>Magnoliopsida</taxon>
        <taxon>Liliopsida</taxon>
        <taxon>Poales</taxon>
        <taxon>Poaceae</taxon>
        <taxon>PACMAD clade</taxon>
        <taxon>Chloridoideae</taxon>
        <taxon>Cynodonteae</taxon>
        <taxon>Eleusininae</taxon>
        <taxon>Eleusine</taxon>
    </lineage>
</organism>
<dbReference type="AlphaFoldDB" id="A0AAV5EVT3"/>
<accession>A0AAV5EVT3</accession>
<dbReference type="CDD" id="cd23798">
    <property type="entry name" value="UBCc_UBE2I"/>
    <property type="match status" value="1"/>
</dbReference>